<dbReference type="PANTHER" id="PTHR43542:SF1">
    <property type="entry name" value="METHYLTRANSFERASE"/>
    <property type="match status" value="1"/>
</dbReference>
<dbReference type="InterPro" id="IPR004398">
    <property type="entry name" value="RNA_MeTrfase_RsmD"/>
</dbReference>
<dbReference type="EMBL" id="BAABLP010000010">
    <property type="protein sequence ID" value="GAA4757151.1"/>
    <property type="molecule type" value="Genomic_DNA"/>
</dbReference>
<evidence type="ECO:0000313" key="4">
    <source>
        <dbReference type="EMBL" id="GAA4757151.1"/>
    </source>
</evidence>
<accession>A0ABP8ZIC3</accession>
<dbReference type="InterPro" id="IPR029063">
    <property type="entry name" value="SAM-dependent_MTases_sf"/>
</dbReference>
<organism evidence="4 5">
    <name type="scientific">Amnibacterium soli</name>
    <dbReference type="NCBI Taxonomy" id="1282736"/>
    <lineage>
        <taxon>Bacteria</taxon>
        <taxon>Bacillati</taxon>
        <taxon>Actinomycetota</taxon>
        <taxon>Actinomycetes</taxon>
        <taxon>Micrococcales</taxon>
        <taxon>Microbacteriaceae</taxon>
        <taxon>Amnibacterium</taxon>
    </lineage>
</organism>
<evidence type="ECO:0000256" key="3">
    <source>
        <dbReference type="SAM" id="MobiDB-lite"/>
    </source>
</evidence>
<evidence type="ECO:0000313" key="5">
    <source>
        <dbReference type="Proteomes" id="UP001500121"/>
    </source>
</evidence>
<dbReference type="SUPFAM" id="SSF53335">
    <property type="entry name" value="S-adenosyl-L-methionine-dependent methyltransferases"/>
    <property type="match status" value="1"/>
</dbReference>
<feature type="region of interest" description="Disordered" evidence="3">
    <location>
        <begin position="1"/>
        <end position="28"/>
    </location>
</feature>
<keyword evidence="1" id="KW-0489">Methyltransferase</keyword>
<dbReference type="Pfam" id="PF03602">
    <property type="entry name" value="Cons_hypoth95"/>
    <property type="match status" value="1"/>
</dbReference>
<evidence type="ECO:0008006" key="6">
    <source>
        <dbReference type="Google" id="ProtNLM"/>
    </source>
</evidence>
<comment type="caution">
    <text evidence="4">The sequence shown here is derived from an EMBL/GenBank/DDBJ whole genome shotgun (WGS) entry which is preliminary data.</text>
</comment>
<keyword evidence="5" id="KW-1185">Reference proteome</keyword>
<proteinExistence type="predicted"/>
<dbReference type="Proteomes" id="UP001500121">
    <property type="component" value="Unassembled WGS sequence"/>
</dbReference>
<dbReference type="CDD" id="cd02440">
    <property type="entry name" value="AdoMet_MTases"/>
    <property type="match status" value="1"/>
</dbReference>
<protein>
    <recommendedName>
        <fullName evidence="6">16S rRNA (Guanine(966)-N(2))-methyltransferase RsmD</fullName>
    </recommendedName>
</protein>
<evidence type="ECO:0000256" key="1">
    <source>
        <dbReference type="ARBA" id="ARBA00022603"/>
    </source>
</evidence>
<name>A0ABP8ZIC3_9MICO</name>
<keyword evidence="2" id="KW-0808">Transferase</keyword>
<dbReference type="Gene3D" id="3.40.50.150">
    <property type="entry name" value="Vaccinia Virus protein VP39"/>
    <property type="match status" value="1"/>
</dbReference>
<reference evidence="5" key="1">
    <citation type="journal article" date="2019" name="Int. J. Syst. Evol. Microbiol.">
        <title>The Global Catalogue of Microorganisms (GCM) 10K type strain sequencing project: providing services to taxonomists for standard genome sequencing and annotation.</title>
        <authorList>
            <consortium name="The Broad Institute Genomics Platform"/>
            <consortium name="The Broad Institute Genome Sequencing Center for Infectious Disease"/>
            <person name="Wu L."/>
            <person name="Ma J."/>
        </authorList>
    </citation>
    <scope>NUCLEOTIDE SEQUENCE [LARGE SCALE GENOMIC DNA]</scope>
    <source>
        <strain evidence="5">JCM 19015</strain>
    </source>
</reference>
<evidence type="ECO:0000256" key="2">
    <source>
        <dbReference type="ARBA" id="ARBA00022679"/>
    </source>
</evidence>
<dbReference type="PANTHER" id="PTHR43542">
    <property type="entry name" value="METHYLTRANSFERASE"/>
    <property type="match status" value="1"/>
</dbReference>
<gene>
    <name evidence="4" type="ORF">GCM10025783_33180</name>
</gene>
<sequence>MRPIVRTRADTAGARAPPPACIAPPSGGSGLIRPSAAARHGPQTPVVRMREACRMPRIVAGWAGSLQLAVPPDGTRPTSDRTREAIFSMLEARDAIEGAAAVDLYAGSGALGLEALSRGAASVVLVEKAPRAAKVIRDNVGRMRRAAPGPLDASVVQHAVSTWLATAAPGIGLAFLDPPYSISDEQVLGDLAALLPLLTDDAVVLLERSSRSGDPALPPGLELVRTRSKGDTAVHLLVPAAS</sequence>